<dbReference type="PANTHER" id="PTHR43143">
    <property type="entry name" value="METALLOPHOSPHOESTERASE, CALCINEURIN SUPERFAMILY"/>
    <property type="match status" value="1"/>
</dbReference>
<feature type="domain" description="Calcineurin-like phosphoesterase" evidence="2">
    <location>
        <begin position="121"/>
        <end position="338"/>
    </location>
</feature>
<dbReference type="InterPro" id="IPR004843">
    <property type="entry name" value="Calcineurin-like_PHP"/>
</dbReference>
<dbReference type="InterPro" id="IPR051918">
    <property type="entry name" value="STPP_CPPED1"/>
</dbReference>
<evidence type="ECO:0000313" key="4">
    <source>
        <dbReference type="Proteomes" id="UP001221686"/>
    </source>
</evidence>
<dbReference type="Proteomes" id="UP001221686">
    <property type="component" value="Unassembled WGS sequence"/>
</dbReference>
<keyword evidence="4" id="KW-1185">Reference proteome</keyword>
<gene>
    <name evidence="3" type="ORF">POL25_26465</name>
</gene>
<feature type="compositionally biased region" description="Acidic residues" evidence="1">
    <location>
        <begin position="37"/>
        <end position="47"/>
    </location>
</feature>
<dbReference type="PANTHER" id="PTHR43143:SF5">
    <property type="entry name" value="SECRETED PROTEIN"/>
    <property type="match status" value="1"/>
</dbReference>
<reference evidence="3 4" key="1">
    <citation type="submission" date="2022-11" db="EMBL/GenBank/DDBJ databases">
        <title>Minimal conservation of predation-associated metabolite biosynthetic gene clusters underscores biosynthetic potential of Myxococcota including descriptions for ten novel species: Archangium lansinium sp. nov., Myxococcus landrumus sp. nov., Nannocystis bai.</title>
        <authorList>
            <person name="Ahearne A."/>
            <person name="Stevens C."/>
            <person name="Dowd S."/>
        </authorList>
    </citation>
    <scope>NUCLEOTIDE SEQUENCE [LARGE SCALE GENOMIC DNA]</scope>
    <source>
        <strain evidence="3 4">BB15-2</strain>
    </source>
</reference>
<dbReference type="InterPro" id="IPR029052">
    <property type="entry name" value="Metallo-depent_PP-like"/>
</dbReference>
<name>A0ABT5E557_9BACT</name>
<dbReference type="RefSeq" id="WP_272088982.1">
    <property type="nucleotide sequence ID" value="NZ_JAQNDL010000003.1"/>
</dbReference>
<proteinExistence type="predicted"/>
<feature type="region of interest" description="Disordered" evidence="1">
    <location>
        <begin position="83"/>
        <end position="111"/>
    </location>
</feature>
<evidence type="ECO:0000313" key="3">
    <source>
        <dbReference type="EMBL" id="MDC0720474.1"/>
    </source>
</evidence>
<dbReference type="Gene3D" id="3.60.21.10">
    <property type="match status" value="1"/>
</dbReference>
<feature type="compositionally biased region" description="Pro residues" evidence="1">
    <location>
        <begin position="90"/>
        <end position="111"/>
    </location>
</feature>
<dbReference type="SUPFAM" id="SSF56300">
    <property type="entry name" value="Metallo-dependent phosphatases"/>
    <property type="match status" value="1"/>
</dbReference>
<accession>A0ABT5E557</accession>
<evidence type="ECO:0000259" key="2">
    <source>
        <dbReference type="Pfam" id="PF00149"/>
    </source>
</evidence>
<dbReference type="PROSITE" id="PS51257">
    <property type="entry name" value="PROKAR_LIPOPROTEIN"/>
    <property type="match status" value="1"/>
</dbReference>
<dbReference type="Pfam" id="PF00149">
    <property type="entry name" value="Metallophos"/>
    <property type="match status" value="1"/>
</dbReference>
<protein>
    <recommendedName>
        <fullName evidence="2">Calcineurin-like phosphoesterase domain-containing protein</fullName>
    </recommendedName>
</protein>
<feature type="region of interest" description="Disordered" evidence="1">
    <location>
        <begin position="31"/>
        <end position="51"/>
    </location>
</feature>
<dbReference type="EMBL" id="JAQNDL010000003">
    <property type="protein sequence ID" value="MDC0720474.1"/>
    <property type="molecule type" value="Genomic_DNA"/>
</dbReference>
<evidence type="ECO:0000256" key="1">
    <source>
        <dbReference type="SAM" id="MobiDB-lite"/>
    </source>
</evidence>
<comment type="caution">
    <text evidence="3">The sequence shown here is derived from an EMBL/GenBank/DDBJ whole genome shotgun (WGS) entry which is preliminary data.</text>
</comment>
<sequence>MVDAPRRGYLGLVTAALSLVACQDMLQDYPGGSPALMDEEGEEGGDADDPRGACEVWPNHEVDADLVSTRDAEFVSQVKAGCSLNTMPDGPLPPGEPKPEPPPGPPGPPSLPLFVEGSTTFAVLPDTQYYSLRYPSVFSTQTKWIARKAVERNIVFAFHLGDMVHNNVDSEWKRASAAMAELDGLVPYGVVPGNHDYGPHGNASTRETLLNKWFSFDDSELMPSFGGSYEAGKLDNTFHLFDAAGHEWVALLLEWGPRDEVIAWANDVMSLYPERLGILVTHAYLNHNDRRYDHNDSAHPQAYNPHGYGTAGGVNDGEELWQKLVRQHRFVLTLNGHVLGDGSGYLASVNDHGRVVHQMLSNYQHRDLGGEGYLRLLELEPDGRTMHVRTYSPWYDQYLTGSDQTFTIELDVG</sequence>
<organism evidence="3 4">
    <name type="scientific">Nannocystis bainbridge</name>
    <dbReference type="NCBI Taxonomy" id="2995303"/>
    <lineage>
        <taxon>Bacteria</taxon>
        <taxon>Pseudomonadati</taxon>
        <taxon>Myxococcota</taxon>
        <taxon>Polyangia</taxon>
        <taxon>Nannocystales</taxon>
        <taxon>Nannocystaceae</taxon>
        <taxon>Nannocystis</taxon>
    </lineage>
</organism>